<dbReference type="AlphaFoldDB" id="A0A072Q3R1"/>
<evidence type="ECO:0000313" key="5">
    <source>
        <dbReference type="Proteomes" id="UP000027920"/>
    </source>
</evidence>
<dbReference type="PANTHER" id="PTHR24320:SF148">
    <property type="entry name" value="NAD(P)-BINDING ROSSMANN-FOLD SUPERFAMILY PROTEIN"/>
    <property type="match status" value="1"/>
</dbReference>
<proteinExistence type="inferred from homology"/>
<dbReference type="Gene3D" id="3.40.50.720">
    <property type="entry name" value="NAD(P)-binding Rossmann-like Domain"/>
    <property type="match status" value="1"/>
</dbReference>
<keyword evidence="3" id="KW-0560">Oxidoreductase</keyword>
<dbReference type="PANTHER" id="PTHR24320">
    <property type="entry name" value="RETINOL DEHYDROGENASE"/>
    <property type="match status" value="1"/>
</dbReference>
<gene>
    <name evidence="4" type="ORF">A1O9_00518</name>
</gene>
<organism evidence="4 5">
    <name type="scientific">Exophiala aquamarina CBS 119918</name>
    <dbReference type="NCBI Taxonomy" id="1182545"/>
    <lineage>
        <taxon>Eukaryota</taxon>
        <taxon>Fungi</taxon>
        <taxon>Dikarya</taxon>
        <taxon>Ascomycota</taxon>
        <taxon>Pezizomycotina</taxon>
        <taxon>Eurotiomycetes</taxon>
        <taxon>Chaetothyriomycetidae</taxon>
        <taxon>Chaetothyriales</taxon>
        <taxon>Herpotrichiellaceae</taxon>
        <taxon>Exophiala</taxon>
    </lineage>
</organism>
<dbReference type="RefSeq" id="XP_013265135.1">
    <property type="nucleotide sequence ID" value="XM_013409681.1"/>
</dbReference>
<keyword evidence="5" id="KW-1185">Reference proteome</keyword>
<dbReference type="GeneID" id="25275469"/>
<evidence type="ECO:0000256" key="1">
    <source>
        <dbReference type="ARBA" id="ARBA00006484"/>
    </source>
</evidence>
<comment type="similarity">
    <text evidence="1">Belongs to the short-chain dehydrogenases/reductases (SDR) family.</text>
</comment>
<sequence>MPEARAKMNWRIGGLLGKIAIVTGIGQDGPADITDNWGNGAGIALALTRNGAQVFGCDIKLDAAQRTKSRIDAAVPDAKVEVMKADVTSSSSVDRFVQECLNKHGRIDILVNNVGKSEKGGPGRHD</sequence>
<accession>A0A072Q3R1</accession>
<dbReference type="OrthoDB" id="498125at2759"/>
<dbReference type="SUPFAM" id="SSF51735">
    <property type="entry name" value="NAD(P)-binding Rossmann-fold domains"/>
    <property type="match status" value="1"/>
</dbReference>
<dbReference type="HOGENOM" id="CLU_1981603_0_0_1"/>
<dbReference type="STRING" id="1182545.A0A072Q3R1"/>
<evidence type="ECO:0000313" key="4">
    <source>
        <dbReference type="EMBL" id="KEF62545.1"/>
    </source>
</evidence>
<evidence type="ECO:0000256" key="2">
    <source>
        <dbReference type="ARBA" id="ARBA00022857"/>
    </source>
</evidence>
<dbReference type="InterPro" id="IPR002347">
    <property type="entry name" value="SDR_fam"/>
</dbReference>
<dbReference type="GO" id="GO:0016491">
    <property type="term" value="F:oxidoreductase activity"/>
    <property type="evidence" value="ECO:0007669"/>
    <property type="project" value="UniProtKB-KW"/>
</dbReference>
<keyword evidence="2" id="KW-0521">NADP</keyword>
<evidence type="ECO:0000256" key="3">
    <source>
        <dbReference type="ARBA" id="ARBA00023002"/>
    </source>
</evidence>
<name>A0A072Q3R1_9EURO</name>
<dbReference type="EMBL" id="AMGV01000001">
    <property type="protein sequence ID" value="KEF62545.1"/>
    <property type="molecule type" value="Genomic_DNA"/>
</dbReference>
<reference evidence="4 5" key="1">
    <citation type="submission" date="2013-03" db="EMBL/GenBank/DDBJ databases">
        <title>The Genome Sequence of Exophiala aquamarina CBS 119918.</title>
        <authorList>
            <consortium name="The Broad Institute Genomics Platform"/>
            <person name="Cuomo C."/>
            <person name="de Hoog S."/>
            <person name="Gorbushina A."/>
            <person name="Walker B."/>
            <person name="Young S.K."/>
            <person name="Zeng Q."/>
            <person name="Gargeya S."/>
            <person name="Fitzgerald M."/>
            <person name="Haas B."/>
            <person name="Abouelleil A."/>
            <person name="Allen A.W."/>
            <person name="Alvarado L."/>
            <person name="Arachchi H.M."/>
            <person name="Berlin A.M."/>
            <person name="Chapman S.B."/>
            <person name="Gainer-Dewar J."/>
            <person name="Goldberg J."/>
            <person name="Griggs A."/>
            <person name="Gujja S."/>
            <person name="Hansen M."/>
            <person name="Howarth C."/>
            <person name="Imamovic A."/>
            <person name="Ireland A."/>
            <person name="Larimer J."/>
            <person name="McCowan C."/>
            <person name="Murphy C."/>
            <person name="Pearson M."/>
            <person name="Poon T.W."/>
            <person name="Priest M."/>
            <person name="Roberts A."/>
            <person name="Saif S."/>
            <person name="Shea T."/>
            <person name="Sisk P."/>
            <person name="Sykes S."/>
            <person name="Wortman J."/>
            <person name="Nusbaum C."/>
            <person name="Birren B."/>
        </authorList>
    </citation>
    <scope>NUCLEOTIDE SEQUENCE [LARGE SCALE GENOMIC DNA]</scope>
    <source>
        <strain evidence="4 5">CBS 119918</strain>
    </source>
</reference>
<dbReference type="InterPro" id="IPR036291">
    <property type="entry name" value="NAD(P)-bd_dom_sf"/>
</dbReference>
<dbReference type="Pfam" id="PF00106">
    <property type="entry name" value="adh_short"/>
    <property type="match status" value="1"/>
</dbReference>
<comment type="caution">
    <text evidence="4">The sequence shown here is derived from an EMBL/GenBank/DDBJ whole genome shotgun (WGS) entry which is preliminary data.</text>
</comment>
<evidence type="ECO:0008006" key="6">
    <source>
        <dbReference type="Google" id="ProtNLM"/>
    </source>
</evidence>
<dbReference type="VEuPathDB" id="FungiDB:A1O9_00518"/>
<dbReference type="Proteomes" id="UP000027920">
    <property type="component" value="Unassembled WGS sequence"/>
</dbReference>
<protein>
    <recommendedName>
        <fullName evidence="6">3-oxoacyl-[acyl-carrier protein] reductase</fullName>
    </recommendedName>
</protein>